<evidence type="ECO:0000256" key="1">
    <source>
        <dbReference type="SAM" id="Phobius"/>
    </source>
</evidence>
<dbReference type="AlphaFoldDB" id="V6SVL5"/>
<keyword evidence="1" id="KW-0812">Transmembrane</keyword>
<organism evidence="2 3">
    <name type="scientific">Flavobacterium limnosediminis JC2902</name>
    <dbReference type="NCBI Taxonomy" id="1341181"/>
    <lineage>
        <taxon>Bacteria</taxon>
        <taxon>Pseudomonadati</taxon>
        <taxon>Bacteroidota</taxon>
        <taxon>Flavobacteriia</taxon>
        <taxon>Flavobacteriales</taxon>
        <taxon>Flavobacteriaceae</taxon>
        <taxon>Flavobacterium</taxon>
    </lineage>
</organism>
<dbReference type="EMBL" id="AVGG01000007">
    <property type="protein sequence ID" value="ESU28480.1"/>
    <property type="molecule type" value="Genomic_DNA"/>
</dbReference>
<feature type="transmembrane region" description="Helical" evidence="1">
    <location>
        <begin position="6"/>
        <end position="27"/>
    </location>
</feature>
<accession>V6SVL5</accession>
<evidence type="ECO:0000313" key="2">
    <source>
        <dbReference type="EMBL" id="ESU28480.1"/>
    </source>
</evidence>
<dbReference type="Proteomes" id="UP000018004">
    <property type="component" value="Unassembled WGS sequence"/>
</dbReference>
<evidence type="ECO:0000313" key="3">
    <source>
        <dbReference type="Proteomes" id="UP000018004"/>
    </source>
</evidence>
<keyword evidence="1" id="KW-0472">Membrane</keyword>
<keyword evidence="3" id="KW-1185">Reference proteome</keyword>
<reference evidence="2 3" key="1">
    <citation type="submission" date="2013-08" db="EMBL/GenBank/DDBJ databases">
        <title>Flavobacterium limnosediminis JC2902 genome sequencing.</title>
        <authorList>
            <person name="Lee K."/>
            <person name="Yi H."/>
            <person name="Park S."/>
            <person name="Chun J."/>
        </authorList>
    </citation>
    <scope>NUCLEOTIDE SEQUENCE [LARGE SCALE GENOMIC DNA]</scope>
    <source>
        <strain evidence="2 3">JC2902</strain>
    </source>
</reference>
<comment type="caution">
    <text evidence="2">The sequence shown here is derived from an EMBL/GenBank/DDBJ whole genome shotgun (WGS) entry which is preliminary data.</text>
</comment>
<name>V6SVL5_9FLAO</name>
<gene>
    <name evidence="2" type="ORF">FLJC2902T_18470</name>
</gene>
<proteinExistence type="predicted"/>
<protein>
    <submittedName>
        <fullName evidence="2">Uncharacterized protein</fullName>
    </submittedName>
</protein>
<keyword evidence="1" id="KW-1133">Transmembrane helix</keyword>
<sequence>MLGWGLAVVAIILMIYNLFFFICFISCSEKSKQIYGF</sequence>
<dbReference type="STRING" id="1341181.FLJC2902T_18470"/>